<organism evidence="3 4">
    <name type="scientific">Succinivibrio faecicola</name>
    <dbReference type="NCBI Taxonomy" id="2820300"/>
    <lineage>
        <taxon>Bacteria</taxon>
        <taxon>Pseudomonadati</taxon>
        <taxon>Pseudomonadota</taxon>
        <taxon>Gammaproteobacteria</taxon>
        <taxon>Aeromonadales</taxon>
        <taxon>Succinivibrionaceae</taxon>
        <taxon>Succinivibrio</taxon>
    </lineage>
</organism>
<evidence type="ECO:0000313" key="3">
    <source>
        <dbReference type="EMBL" id="MBW7569465.1"/>
    </source>
</evidence>
<dbReference type="Proteomes" id="UP000731465">
    <property type="component" value="Unassembled WGS sequence"/>
</dbReference>
<dbReference type="Pfam" id="PF04972">
    <property type="entry name" value="BON"/>
    <property type="match status" value="2"/>
</dbReference>
<sequence>MSFGYKKLSIILALFVSSLTLNGCVTMLVGGAAAGVGAVVGSDSRTVDVQVDDQKIENEASSYLSNDRMRSDPKVFRVDVVSVNGNVLLVGQTTDKEYLDWAIGYIKQIKNVKRVFNYVENRMPISSQTIAHDAFLTSKVKGALLFTKKISSGRFKVYTENSVVYLLGYVTKEEGKKANIQASKVSGVKIVRPIYDYMDASGTPNSSDDVPVIGNTTSSSSSSSVSSTSSSSLASEAQSGIDNGGAVLLEDDDLLAPSSPASSL</sequence>
<accession>A0ABS7DF26</accession>
<evidence type="ECO:0000259" key="2">
    <source>
        <dbReference type="PROSITE" id="PS50914"/>
    </source>
</evidence>
<keyword evidence="4" id="KW-1185">Reference proteome</keyword>
<proteinExistence type="predicted"/>
<feature type="domain" description="BON" evidence="2">
    <location>
        <begin position="52"/>
        <end position="127"/>
    </location>
</feature>
<evidence type="ECO:0000313" key="4">
    <source>
        <dbReference type="Proteomes" id="UP000731465"/>
    </source>
</evidence>
<dbReference type="PROSITE" id="PS50914">
    <property type="entry name" value="BON"/>
    <property type="match status" value="2"/>
</dbReference>
<feature type="domain" description="BON" evidence="2">
    <location>
        <begin position="132"/>
        <end position="202"/>
    </location>
</feature>
<protein>
    <submittedName>
        <fullName evidence="3">BON domain-containing protein</fullName>
    </submittedName>
</protein>
<dbReference type="InterPro" id="IPR007055">
    <property type="entry name" value="BON_dom"/>
</dbReference>
<gene>
    <name evidence="3" type="ORF">J5V48_00955</name>
</gene>
<dbReference type="EMBL" id="JAGFNY010000001">
    <property type="protein sequence ID" value="MBW7569465.1"/>
    <property type="molecule type" value="Genomic_DNA"/>
</dbReference>
<evidence type="ECO:0000256" key="1">
    <source>
        <dbReference type="SAM" id="MobiDB-lite"/>
    </source>
</evidence>
<feature type="compositionally biased region" description="Low complexity" evidence="1">
    <location>
        <begin position="216"/>
        <end position="232"/>
    </location>
</feature>
<dbReference type="PANTHER" id="PTHR34606:SF4">
    <property type="entry name" value="OUTER MEMBRANE LIPOPROTEIN DOLP"/>
    <property type="match status" value="1"/>
</dbReference>
<name>A0ABS7DF26_9GAMM</name>
<dbReference type="InterPro" id="IPR051686">
    <property type="entry name" value="Lipoprotein_DolP"/>
</dbReference>
<feature type="region of interest" description="Disordered" evidence="1">
    <location>
        <begin position="206"/>
        <end position="238"/>
    </location>
</feature>
<dbReference type="PANTHER" id="PTHR34606">
    <property type="entry name" value="BON DOMAIN-CONTAINING PROTEIN"/>
    <property type="match status" value="1"/>
</dbReference>
<reference evidence="3 4" key="1">
    <citation type="submission" date="2021-03" db="EMBL/GenBank/DDBJ databases">
        <title>Succinivibrio sp. nov. isolated from feces of cow.</title>
        <authorList>
            <person name="Choi J.-Y."/>
        </authorList>
    </citation>
    <scope>NUCLEOTIDE SEQUENCE [LARGE SCALE GENOMIC DNA]</scope>
    <source>
        <strain evidence="3 4">AGMB01872</strain>
    </source>
</reference>
<comment type="caution">
    <text evidence="3">The sequence shown here is derived from an EMBL/GenBank/DDBJ whole genome shotgun (WGS) entry which is preliminary data.</text>
</comment>
<dbReference type="RefSeq" id="WP_219936008.1">
    <property type="nucleotide sequence ID" value="NZ_JAGFNY010000001.1"/>
</dbReference>